<comment type="caution">
    <text evidence="3">The sequence shown here is derived from an EMBL/GenBank/DDBJ whole genome shotgun (WGS) entry which is preliminary data.</text>
</comment>
<dbReference type="InterPro" id="IPR050345">
    <property type="entry name" value="Aliph_Amidase/BUP"/>
</dbReference>
<organism evidence="3 4">
    <name type="scientific">Flavobacterium salmonis</name>
    <dbReference type="NCBI Taxonomy" id="2654844"/>
    <lineage>
        <taxon>Bacteria</taxon>
        <taxon>Pseudomonadati</taxon>
        <taxon>Bacteroidota</taxon>
        <taxon>Flavobacteriia</taxon>
        <taxon>Flavobacteriales</taxon>
        <taxon>Flavobacteriaceae</taxon>
        <taxon>Flavobacterium</taxon>
    </lineage>
</organism>
<reference evidence="3 4" key="1">
    <citation type="submission" date="2020-06" db="EMBL/GenBank/DDBJ databases">
        <authorList>
            <person name="Criscuolo A."/>
        </authorList>
    </citation>
    <scope>NUCLEOTIDE SEQUENCE [LARGE SCALE GENOMIC DNA]</scope>
    <source>
        <strain evidence="4">CIP 111411</strain>
    </source>
</reference>
<proteinExistence type="predicted"/>
<dbReference type="InterPro" id="IPR036526">
    <property type="entry name" value="C-N_Hydrolase_sf"/>
</dbReference>
<sequence>MKVSIAQTRPVKGNIEENLENHLQFIEKATRNEADIIVFPELSLTGYEQDLARQLAKNKADKRFEIFQKISDTKKITICAGIPTIDNENIFITMLIFSPNAKIIQYSKQYLYETEAEIFTEGNNPIVLPFDGKNIVAPAICYETSIEEHAQNAHEKNANIYIASVLNSVNGIDKDVNRISNIAKQYNMTAFMANYTGQSGGYECAGKSTIWNDKGQIIAQLGRNEEAVLVYNTETEEIIKEVVNSHYYG</sequence>
<evidence type="ECO:0000259" key="2">
    <source>
        <dbReference type="PROSITE" id="PS50263"/>
    </source>
</evidence>
<dbReference type="Proteomes" id="UP000530060">
    <property type="component" value="Unassembled WGS sequence"/>
</dbReference>
<evidence type="ECO:0000256" key="1">
    <source>
        <dbReference type="ARBA" id="ARBA00022801"/>
    </source>
</evidence>
<protein>
    <submittedName>
        <fullName evidence="3">Omega-amidase YafV</fullName>
        <ecNumber evidence="3">3.5.1.3</ecNumber>
    </submittedName>
</protein>
<feature type="domain" description="CN hydrolase" evidence="2">
    <location>
        <begin position="1"/>
        <end position="235"/>
    </location>
</feature>
<dbReference type="RefSeq" id="WP_180910774.1">
    <property type="nucleotide sequence ID" value="NZ_CAIJDP010000090.1"/>
</dbReference>
<dbReference type="GO" id="GO:0033388">
    <property type="term" value="P:putrescine biosynthetic process from arginine"/>
    <property type="evidence" value="ECO:0007669"/>
    <property type="project" value="TreeGrafter"/>
</dbReference>
<evidence type="ECO:0000313" key="4">
    <source>
        <dbReference type="Proteomes" id="UP000530060"/>
    </source>
</evidence>
<dbReference type="PANTHER" id="PTHR43674:SF2">
    <property type="entry name" value="BETA-UREIDOPROPIONASE"/>
    <property type="match status" value="1"/>
</dbReference>
<keyword evidence="1 3" id="KW-0378">Hydrolase</keyword>
<dbReference type="PANTHER" id="PTHR43674">
    <property type="entry name" value="NITRILASE C965.09-RELATED"/>
    <property type="match status" value="1"/>
</dbReference>
<keyword evidence="4" id="KW-1185">Reference proteome</keyword>
<dbReference type="GO" id="GO:0050126">
    <property type="term" value="F:N-carbamoylputrescine amidase activity"/>
    <property type="evidence" value="ECO:0007669"/>
    <property type="project" value="TreeGrafter"/>
</dbReference>
<dbReference type="AlphaFoldDB" id="A0A6V6ZBR2"/>
<dbReference type="EMBL" id="CAIJDP010000090">
    <property type="protein sequence ID" value="CAD0009247.1"/>
    <property type="molecule type" value="Genomic_DNA"/>
</dbReference>
<gene>
    <name evidence="3" type="primary">yafV</name>
    <name evidence="3" type="ORF">FLAT13_04802</name>
</gene>
<dbReference type="InterPro" id="IPR003010">
    <property type="entry name" value="C-N_Hydrolase"/>
</dbReference>
<dbReference type="GO" id="GO:0050152">
    <property type="term" value="F:omega-amidase activity"/>
    <property type="evidence" value="ECO:0007669"/>
    <property type="project" value="UniProtKB-EC"/>
</dbReference>
<dbReference type="PROSITE" id="PS50263">
    <property type="entry name" value="CN_HYDROLASE"/>
    <property type="match status" value="1"/>
</dbReference>
<dbReference type="Gene3D" id="3.60.110.10">
    <property type="entry name" value="Carbon-nitrogen hydrolase"/>
    <property type="match status" value="1"/>
</dbReference>
<accession>A0A6V6ZBR2</accession>
<dbReference type="CDD" id="cd07197">
    <property type="entry name" value="nitrilase"/>
    <property type="match status" value="1"/>
</dbReference>
<dbReference type="SUPFAM" id="SSF56317">
    <property type="entry name" value="Carbon-nitrogen hydrolase"/>
    <property type="match status" value="1"/>
</dbReference>
<name>A0A6V6ZBR2_9FLAO</name>
<dbReference type="EC" id="3.5.1.3" evidence="3"/>
<dbReference type="Pfam" id="PF00795">
    <property type="entry name" value="CN_hydrolase"/>
    <property type="match status" value="1"/>
</dbReference>
<evidence type="ECO:0000313" key="3">
    <source>
        <dbReference type="EMBL" id="CAD0009247.1"/>
    </source>
</evidence>